<dbReference type="Proteomes" id="UP000700596">
    <property type="component" value="Unassembled WGS sequence"/>
</dbReference>
<dbReference type="PIRSF" id="PIRSF000332">
    <property type="entry name" value="FMO"/>
    <property type="match status" value="1"/>
</dbReference>
<comment type="caution">
    <text evidence="6">The sequence shown here is derived from an EMBL/GenBank/DDBJ whole genome shotgun (WGS) entry which is preliminary data.</text>
</comment>
<comment type="similarity">
    <text evidence="1">Belongs to the FMO family.</text>
</comment>
<organism evidence="6 7">
    <name type="scientific">Dendryphion nanum</name>
    <dbReference type="NCBI Taxonomy" id="256645"/>
    <lineage>
        <taxon>Eukaryota</taxon>
        <taxon>Fungi</taxon>
        <taxon>Dikarya</taxon>
        <taxon>Ascomycota</taxon>
        <taxon>Pezizomycotina</taxon>
        <taxon>Dothideomycetes</taxon>
        <taxon>Pleosporomycetidae</taxon>
        <taxon>Pleosporales</taxon>
        <taxon>Torulaceae</taxon>
        <taxon>Dendryphion</taxon>
    </lineage>
</organism>
<dbReference type="GO" id="GO:0050661">
    <property type="term" value="F:NADP binding"/>
    <property type="evidence" value="ECO:0007669"/>
    <property type="project" value="InterPro"/>
</dbReference>
<dbReference type="AlphaFoldDB" id="A0A9P9IC81"/>
<dbReference type="GO" id="GO:0004499">
    <property type="term" value="F:N,N-dimethylaniline monooxygenase activity"/>
    <property type="evidence" value="ECO:0007669"/>
    <property type="project" value="InterPro"/>
</dbReference>
<evidence type="ECO:0000256" key="3">
    <source>
        <dbReference type="ARBA" id="ARBA00022827"/>
    </source>
</evidence>
<evidence type="ECO:0000256" key="2">
    <source>
        <dbReference type="ARBA" id="ARBA00022630"/>
    </source>
</evidence>
<dbReference type="GO" id="GO:0050660">
    <property type="term" value="F:flavin adenine dinucleotide binding"/>
    <property type="evidence" value="ECO:0007669"/>
    <property type="project" value="InterPro"/>
</dbReference>
<keyword evidence="2" id="KW-0285">Flavoprotein</keyword>
<evidence type="ECO:0000256" key="4">
    <source>
        <dbReference type="ARBA" id="ARBA00022857"/>
    </source>
</evidence>
<dbReference type="InterPro" id="IPR036188">
    <property type="entry name" value="FAD/NAD-bd_sf"/>
</dbReference>
<proteinExistence type="inferred from homology"/>
<keyword evidence="3" id="KW-0274">FAD</keyword>
<dbReference type="PANTHER" id="PTHR23023">
    <property type="entry name" value="DIMETHYLANILINE MONOOXYGENASE"/>
    <property type="match status" value="1"/>
</dbReference>
<dbReference type="InterPro" id="IPR050346">
    <property type="entry name" value="FMO-like"/>
</dbReference>
<keyword evidence="5" id="KW-0560">Oxidoreductase</keyword>
<dbReference type="InterPro" id="IPR020946">
    <property type="entry name" value="Flavin_mOase-like"/>
</dbReference>
<reference evidence="6" key="1">
    <citation type="journal article" date="2021" name="Nat. Commun.">
        <title>Genetic determinants of endophytism in the Arabidopsis root mycobiome.</title>
        <authorList>
            <person name="Mesny F."/>
            <person name="Miyauchi S."/>
            <person name="Thiergart T."/>
            <person name="Pickel B."/>
            <person name="Atanasova L."/>
            <person name="Karlsson M."/>
            <person name="Huettel B."/>
            <person name="Barry K.W."/>
            <person name="Haridas S."/>
            <person name="Chen C."/>
            <person name="Bauer D."/>
            <person name="Andreopoulos W."/>
            <person name="Pangilinan J."/>
            <person name="LaButti K."/>
            <person name="Riley R."/>
            <person name="Lipzen A."/>
            <person name="Clum A."/>
            <person name="Drula E."/>
            <person name="Henrissat B."/>
            <person name="Kohler A."/>
            <person name="Grigoriev I.V."/>
            <person name="Martin F.M."/>
            <person name="Hacquard S."/>
        </authorList>
    </citation>
    <scope>NUCLEOTIDE SEQUENCE</scope>
    <source>
        <strain evidence="6">MPI-CAGE-CH-0243</strain>
    </source>
</reference>
<evidence type="ECO:0000313" key="7">
    <source>
        <dbReference type="Proteomes" id="UP000700596"/>
    </source>
</evidence>
<dbReference type="SUPFAM" id="SSF51905">
    <property type="entry name" value="FAD/NAD(P)-binding domain"/>
    <property type="match status" value="2"/>
</dbReference>
<gene>
    <name evidence="6" type="ORF">B0J11DRAFT_136505</name>
</gene>
<dbReference type="InterPro" id="IPR000960">
    <property type="entry name" value="Flavin_mOase"/>
</dbReference>
<evidence type="ECO:0000313" key="6">
    <source>
        <dbReference type="EMBL" id="KAH7114439.1"/>
    </source>
</evidence>
<evidence type="ECO:0000256" key="5">
    <source>
        <dbReference type="ARBA" id="ARBA00023002"/>
    </source>
</evidence>
<keyword evidence="4" id="KW-0521">NADP</keyword>
<dbReference type="PRINTS" id="PR00419">
    <property type="entry name" value="ADXRDTASE"/>
</dbReference>
<keyword evidence="7" id="KW-1185">Reference proteome</keyword>
<accession>A0A9P9IC81</accession>
<dbReference type="Gene3D" id="3.50.50.60">
    <property type="entry name" value="FAD/NAD(P)-binding domain"/>
    <property type="match status" value="2"/>
</dbReference>
<dbReference type="Pfam" id="PF00743">
    <property type="entry name" value="FMO-like"/>
    <property type="match status" value="2"/>
</dbReference>
<sequence>MAVKTSNKNRRVAVIGAGPAGAIAVDALVKENAFDTIRVFERRSVAGGTWVLSRDETPQIPSLRKLFEGQADLPVTIPSTLPSETSTDEKINSQRLRYSDTGAHENLHSNLPPGIMCFSNEPIPQVLSDRTLMEYGPKSPFRHRSVMRNWVEAIFTQGGHEKLVEFDTTVELAEKKDEQWELTLRKSPSGSSKNSWWQESFDAVVVATGHYYVPFLPRIPGLVEYGEKFPGKIQHSKHYQSAGDYRNKRVIVVGGSVSAFDALHDIRTVSKLPIISSLRKPSQVFGAVAFTHPDILNRPEIVSFDADSGRITFADNSHVDDVDVILFATGYEFSFPFLPKQVVKNGRIPGLYEHVFNISDPSLAFIGMVTGGFGLRIFEWQAVAAARVLAGRAALPSREEMEAWEQRRVEDRGDTGAFWALMPDFENYFEGLRAIAGEPEQGTSARILPKYDPAWEESYWQFINFRIERWQKNAEEAEMSRGEAP</sequence>
<keyword evidence="6" id="KW-0503">Monooxygenase</keyword>
<dbReference type="EMBL" id="JAGMWT010000017">
    <property type="protein sequence ID" value="KAH7114439.1"/>
    <property type="molecule type" value="Genomic_DNA"/>
</dbReference>
<dbReference type="OrthoDB" id="66881at2759"/>
<name>A0A9P9IC81_9PLEO</name>
<evidence type="ECO:0000256" key="1">
    <source>
        <dbReference type="ARBA" id="ARBA00009183"/>
    </source>
</evidence>
<protein>
    <submittedName>
        <fullName evidence="6">Dimethylaniline monooxygenase</fullName>
    </submittedName>
</protein>